<keyword evidence="3" id="KW-1185">Reference proteome</keyword>
<name>A0ABU8S3G5_9SPHN</name>
<organism evidence="2 3">
    <name type="scientific">Novosphingobium aquae</name>
    <dbReference type="NCBI Taxonomy" id="3133435"/>
    <lineage>
        <taxon>Bacteria</taxon>
        <taxon>Pseudomonadati</taxon>
        <taxon>Pseudomonadota</taxon>
        <taxon>Alphaproteobacteria</taxon>
        <taxon>Sphingomonadales</taxon>
        <taxon>Sphingomonadaceae</taxon>
        <taxon>Novosphingobium</taxon>
    </lineage>
</organism>
<evidence type="ECO:0000313" key="2">
    <source>
        <dbReference type="EMBL" id="MEJ6008490.1"/>
    </source>
</evidence>
<dbReference type="SUPFAM" id="SSF54593">
    <property type="entry name" value="Glyoxalase/Bleomycin resistance protein/Dihydroxybiphenyl dioxygenase"/>
    <property type="match status" value="2"/>
</dbReference>
<sequence>MGTLQGSWIWYELMTGDAAGAKAFYEAVVGWTLAPGTPEMGGYGFITNPDGGMTGGVLTLSAEMCEHGARPCWMGYIGVDDVDAALVAVEYAGGKVLMPAHDVPTAGRMAMVADCCGAPFYIMTPTPPPGDGESTAFSRYETLGRCSWNELMAGDDIKALEFYTGLFGWHTPEPMDMGSFGKYHFVEHDGVQIGAIMKKMPEMPVAMWNHYFRVASIEAAKATVEAHGGQVINGPMQVPGDDWIIQGIDPQGAMFSLVGGK</sequence>
<reference evidence="2 3" key="1">
    <citation type="submission" date="2024-03" db="EMBL/GenBank/DDBJ databases">
        <authorList>
            <person name="Jo J.-H."/>
        </authorList>
    </citation>
    <scope>NUCLEOTIDE SEQUENCE [LARGE SCALE GENOMIC DNA]</scope>
    <source>
        <strain evidence="2 3">AS3R-12</strain>
    </source>
</reference>
<dbReference type="InterPro" id="IPR029068">
    <property type="entry name" value="Glyas_Bleomycin-R_OHBP_Dase"/>
</dbReference>
<dbReference type="PANTHER" id="PTHR33993:SF14">
    <property type="entry name" value="GB|AAF24581.1"/>
    <property type="match status" value="1"/>
</dbReference>
<dbReference type="PANTHER" id="PTHR33993">
    <property type="entry name" value="GLYOXALASE-RELATED"/>
    <property type="match status" value="1"/>
</dbReference>
<feature type="domain" description="VOC" evidence="1">
    <location>
        <begin position="7"/>
        <end position="125"/>
    </location>
</feature>
<dbReference type="PROSITE" id="PS51819">
    <property type="entry name" value="VOC"/>
    <property type="match status" value="2"/>
</dbReference>
<accession>A0ABU8S3G5</accession>
<dbReference type="InterPro" id="IPR052164">
    <property type="entry name" value="Anthracycline_SecMetBiosynth"/>
</dbReference>
<comment type="caution">
    <text evidence="2">The sequence shown here is derived from an EMBL/GenBank/DDBJ whole genome shotgun (WGS) entry which is preliminary data.</text>
</comment>
<protein>
    <submittedName>
        <fullName evidence="2">VOC family protein</fullName>
    </submittedName>
</protein>
<dbReference type="InterPro" id="IPR037523">
    <property type="entry name" value="VOC_core"/>
</dbReference>
<proteinExistence type="predicted"/>
<dbReference type="Proteomes" id="UP001379235">
    <property type="component" value="Unassembled WGS sequence"/>
</dbReference>
<dbReference type="EMBL" id="JBBHJY010000001">
    <property type="protein sequence ID" value="MEJ6008490.1"/>
    <property type="molecule type" value="Genomic_DNA"/>
</dbReference>
<dbReference type="InterPro" id="IPR004360">
    <property type="entry name" value="Glyas_Fos-R_dOase_dom"/>
</dbReference>
<dbReference type="RefSeq" id="WP_339964049.1">
    <property type="nucleotide sequence ID" value="NZ_JBBHJY010000001.1"/>
</dbReference>
<dbReference type="Pfam" id="PF00903">
    <property type="entry name" value="Glyoxalase"/>
    <property type="match status" value="2"/>
</dbReference>
<gene>
    <name evidence="2" type="ORF">WG900_01005</name>
</gene>
<dbReference type="Gene3D" id="3.10.180.10">
    <property type="entry name" value="2,3-Dihydroxybiphenyl 1,2-Dioxygenase, domain 1"/>
    <property type="match status" value="2"/>
</dbReference>
<dbReference type="CDD" id="cd07247">
    <property type="entry name" value="SgaA_N_like"/>
    <property type="match status" value="2"/>
</dbReference>
<evidence type="ECO:0000313" key="3">
    <source>
        <dbReference type="Proteomes" id="UP001379235"/>
    </source>
</evidence>
<feature type="domain" description="VOC" evidence="1">
    <location>
        <begin position="145"/>
        <end position="260"/>
    </location>
</feature>
<evidence type="ECO:0000259" key="1">
    <source>
        <dbReference type="PROSITE" id="PS51819"/>
    </source>
</evidence>